<dbReference type="Proteomes" id="UP000318336">
    <property type="component" value="Unassembled WGS sequence"/>
</dbReference>
<keyword evidence="6 7" id="KW-0472">Membrane</keyword>
<sequence>MVSQIIWWIVVGLIVGALARLVMPGKQGISIVATILIGIVAAFLGGLISYSLLGINDDGGIQWIPLIISVVLAVIGVGAYAGMQSKRVGSSLPGRMDGSGRAR</sequence>
<dbReference type="InterPro" id="IPR007341">
    <property type="entry name" value="Transgly_assoc"/>
</dbReference>
<comment type="similarity">
    <text evidence="2">Belongs to the UPF0410 family.</text>
</comment>
<dbReference type="PANTHER" id="PTHR33884">
    <property type="entry name" value="UPF0410 PROTEIN YMGE"/>
    <property type="match status" value="1"/>
</dbReference>
<organism evidence="8 9">
    <name type="scientific">Barrientosiimonas humi</name>
    <dbReference type="NCBI Taxonomy" id="999931"/>
    <lineage>
        <taxon>Bacteria</taxon>
        <taxon>Bacillati</taxon>
        <taxon>Actinomycetota</taxon>
        <taxon>Actinomycetes</taxon>
        <taxon>Micrococcales</taxon>
        <taxon>Dermacoccaceae</taxon>
        <taxon>Barrientosiimonas</taxon>
    </lineage>
</organism>
<protein>
    <submittedName>
        <fullName evidence="8">Putative membrane protein YeaQ/YmgE (Transglycosylase-associated protein family)</fullName>
    </submittedName>
</protein>
<evidence type="ECO:0000256" key="1">
    <source>
        <dbReference type="ARBA" id="ARBA00004651"/>
    </source>
</evidence>
<comment type="subcellular location">
    <subcellularLocation>
        <location evidence="1">Cell membrane</location>
        <topology evidence="1">Multi-pass membrane protein</topology>
    </subcellularLocation>
</comment>
<gene>
    <name evidence="8" type="ORF">FB554_0505</name>
</gene>
<keyword evidence="3" id="KW-1003">Cell membrane</keyword>
<evidence type="ECO:0000256" key="7">
    <source>
        <dbReference type="SAM" id="Phobius"/>
    </source>
</evidence>
<dbReference type="RefSeq" id="WP_142004491.1">
    <property type="nucleotide sequence ID" value="NZ_CAJTBP010000001.1"/>
</dbReference>
<evidence type="ECO:0000256" key="3">
    <source>
        <dbReference type="ARBA" id="ARBA00022475"/>
    </source>
</evidence>
<evidence type="ECO:0000313" key="9">
    <source>
        <dbReference type="Proteomes" id="UP000318336"/>
    </source>
</evidence>
<keyword evidence="4 7" id="KW-0812">Transmembrane</keyword>
<feature type="transmembrane region" description="Helical" evidence="7">
    <location>
        <begin position="61"/>
        <end position="81"/>
    </location>
</feature>
<name>A0A542X968_9MICO</name>
<feature type="transmembrane region" description="Helical" evidence="7">
    <location>
        <begin position="6"/>
        <end position="23"/>
    </location>
</feature>
<comment type="caution">
    <text evidence="8">The sequence shown here is derived from an EMBL/GenBank/DDBJ whole genome shotgun (WGS) entry which is preliminary data.</text>
</comment>
<feature type="transmembrane region" description="Helical" evidence="7">
    <location>
        <begin position="30"/>
        <end position="55"/>
    </location>
</feature>
<accession>A0A542X968</accession>
<dbReference type="EMBL" id="VFOK01000001">
    <property type="protein sequence ID" value="TQL32381.1"/>
    <property type="molecule type" value="Genomic_DNA"/>
</dbReference>
<evidence type="ECO:0000313" key="8">
    <source>
        <dbReference type="EMBL" id="TQL32381.1"/>
    </source>
</evidence>
<evidence type="ECO:0000256" key="4">
    <source>
        <dbReference type="ARBA" id="ARBA00022692"/>
    </source>
</evidence>
<dbReference type="AlphaFoldDB" id="A0A542X968"/>
<dbReference type="OrthoDB" id="5197368at2"/>
<dbReference type="PANTHER" id="PTHR33884:SF3">
    <property type="entry name" value="UPF0410 PROTEIN YMGE"/>
    <property type="match status" value="1"/>
</dbReference>
<reference evidence="8 9" key="1">
    <citation type="submission" date="2019-06" db="EMBL/GenBank/DDBJ databases">
        <title>Sequencing the genomes of 1000 actinobacteria strains.</title>
        <authorList>
            <person name="Klenk H.-P."/>
        </authorList>
    </citation>
    <scope>NUCLEOTIDE SEQUENCE [LARGE SCALE GENOMIC DNA]</scope>
    <source>
        <strain evidence="8 9">DSM 24617</strain>
    </source>
</reference>
<dbReference type="GO" id="GO:0005886">
    <property type="term" value="C:plasma membrane"/>
    <property type="evidence" value="ECO:0007669"/>
    <property type="project" value="UniProtKB-SubCell"/>
</dbReference>
<proteinExistence type="inferred from homology"/>
<keyword evidence="9" id="KW-1185">Reference proteome</keyword>
<evidence type="ECO:0000256" key="5">
    <source>
        <dbReference type="ARBA" id="ARBA00022989"/>
    </source>
</evidence>
<keyword evidence="5 7" id="KW-1133">Transmembrane helix</keyword>
<evidence type="ECO:0000256" key="2">
    <source>
        <dbReference type="ARBA" id="ARBA00011006"/>
    </source>
</evidence>
<evidence type="ECO:0000256" key="6">
    <source>
        <dbReference type="ARBA" id="ARBA00023136"/>
    </source>
</evidence>